<dbReference type="PANTHER" id="PTHR11012">
    <property type="entry name" value="PROTEIN KINASE-LIKE DOMAIN-CONTAINING"/>
    <property type="match status" value="1"/>
</dbReference>
<protein>
    <submittedName>
        <fullName evidence="2">(African queen) hypothetical protein</fullName>
    </submittedName>
</protein>
<organism evidence="2 3">
    <name type="scientific">Danaus chrysippus</name>
    <name type="common">African queen</name>
    <dbReference type="NCBI Taxonomy" id="151541"/>
    <lineage>
        <taxon>Eukaryota</taxon>
        <taxon>Metazoa</taxon>
        <taxon>Ecdysozoa</taxon>
        <taxon>Arthropoda</taxon>
        <taxon>Hexapoda</taxon>
        <taxon>Insecta</taxon>
        <taxon>Pterygota</taxon>
        <taxon>Neoptera</taxon>
        <taxon>Endopterygota</taxon>
        <taxon>Lepidoptera</taxon>
        <taxon>Glossata</taxon>
        <taxon>Ditrysia</taxon>
        <taxon>Papilionoidea</taxon>
        <taxon>Nymphalidae</taxon>
        <taxon>Danainae</taxon>
        <taxon>Danaini</taxon>
        <taxon>Danaina</taxon>
        <taxon>Danaus</taxon>
        <taxon>Anosia</taxon>
    </lineage>
</organism>
<dbReference type="AlphaFoldDB" id="A0A8J2QJI8"/>
<dbReference type="SUPFAM" id="SSF56112">
    <property type="entry name" value="Protein kinase-like (PK-like)"/>
    <property type="match status" value="1"/>
</dbReference>
<dbReference type="OrthoDB" id="190089at2759"/>
<dbReference type="Pfam" id="PF02958">
    <property type="entry name" value="EcKL"/>
    <property type="match status" value="1"/>
</dbReference>
<dbReference type="InterPro" id="IPR015897">
    <property type="entry name" value="CHK_kinase-like"/>
</dbReference>
<dbReference type="Proteomes" id="UP000789524">
    <property type="component" value="Unassembled WGS sequence"/>
</dbReference>
<proteinExistence type="predicted"/>
<gene>
    <name evidence="2" type="ORF">DCHRY22_LOCUS5316</name>
</gene>
<dbReference type="PANTHER" id="PTHR11012:SF8">
    <property type="entry name" value="JUVENILE HORMONE-INDUCIBLE PROTEIN 26"/>
    <property type="match status" value="1"/>
</dbReference>
<accession>A0A8J2QJI8</accession>
<sequence length="387" mass="45148">MEKSIEILTEILDKVAEEQEYDNYQINIQSASENENTYTTFLYQVTLKSPGKEVLVLDVKVPAPELTMRAILPFFEMEYFFYDKLLRKYKLLEDKNNILPEHRLVTPKFYYGSDEYLKEILILEDLTAKGFVANDNLNFIDWEYASKSLENLAIFHALSIALSEDDPEGFQNLTMLSSNIDYTGLEGIIEYAFTSALQVVKEENKSLLERIFIQLDNRKHQNKYYMPHSRPFIIHGNYRPGNLIHRKLDGHLDVIAVNYQMLSLGNPIVDIAYLIFIGSNKKFRDKYLKRCLEHYYDELCKALKRFGLDPAEIYSRKDFDNEVEQVLPLGLFQSLCFSMTLCIDKEVASGFKPLNFEDITDSQKTAYVERINDVVDDFIENGYIKFD</sequence>
<dbReference type="Gene3D" id="3.90.1200.10">
    <property type="match status" value="1"/>
</dbReference>
<dbReference type="InterPro" id="IPR011009">
    <property type="entry name" value="Kinase-like_dom_sf"/>
</dbReference>
<comment type="caution">
    <text evidence="2">The sequence shown here is derived from an EMBL/GenBank/DDBJ whole genome shotgun (WGS) entry which is preliminary data.</text>
</comment>
<name>A0A8J2QJI8_9NEOP</name>
<evidence type="ECO:0000313" key="2">
    <source>
        <dbReference type="EMBL" id="CAG9564307.1"/>
    </source>
</evidence>
<evidence type="ECO:0000313" key="3">
    <source>
        <dbReference type="Proteomes" id="UP000789524"/>
    </source>
</evidence>
<feature type="domain" description="CHK kinase-like" evidence="1">
    <location>
        <begin position="121"/>
        <end position="305"/>
    </location>
</feature>
<dbReference type="EMBL" id="CAKASE010000050">
    <property type="protein sequence ID" value="CAG9564307.1"/>
    <property type="molecule type" value="Genomic_DNA"/>
</dbReference>
<dbReference type="InterPro" id="IPR004119">
    <property type="entry name" value="EcKL"/>
</dbReference>
<keyword evidence="3" id="KW-1185">Reference proteome</keyword>
<dbReference type="SMART" id="SM00587">
    <property type="entry name" value="CHK"/>
    <property type="match status" value="1"/>
</dbReference>
<reference evidence="2" key="1">
    <citation type="submission" date="2021-09" db="EMBL/GenBank/DDBJ databases">
        <authorList>
            <person name="Martin H S."/>
        </authorList>
    </citation>
    <scope>NUCLEOTIDE SEQUENCE</scope>
</reference>
<evidence type="ECO:0000259" key="1">
    <source>
        <dbReference type="SMART" id="SM00587"/>
    </source>
</evidence>